<sequence length="461" mass="48358">MAQTHRQGFGAQINHNWGQDHSELVGDSSVIAPWLDDTSDPNASLEPPSPPATKRSFLGSMSSLHGSSRQMQHQPSIGSISLFKGSRPSDPVGPTLSDSTLAPPSSIGYGEPSPSSASGKKSKGILSRLKRKASRVNVRPGSSGADDETFSWSQSTLNLPGPPATLPPSPTTATSGQKKARKTSRARAQPQPVAEFTLDTNLDEMDGIIARPTPNQSQYNRPPWHDDGSDGSHIGGSAIIGRTGMPNVQSPTAAYFTDPFSNAVFPATPSTGGVPKPLPEPPLQVNGHRPGSPTAGVGLTSTRNIPSPPLPRSDWAAPESWAVDGAGPREEDYSSDSDDDLPAPTGDAISSLPGRSDSVGAGSVNRYAYGRPPGSAGGVGMPSSVGSTGIVNGAVARSDRRLNSAGIQYPNLSHGWDLSRRNVPYASYCGEDDPCARQEIRYSTRVVRIIFMGTQSGYGQF</sequence>
<organism evidence="3 4">
    <name type="scientific">Rhizoctonia solani</name>
    <dbReference type="NCBI Taxonomy" id="456999"/>
    <lineage>
        <taxon>Eukaryota</taxon>
        <taxon>Fungi</taxon>
        <taxon>Dikarya</taxon>
        <taxon>Basidiomycota</taxon>
        <taxon>Agaricomycotina</taxon>
        <taxon>Agaricomycetes</taxon>
        <taxon>Cantharellales</taxon>
        <taxon>Ceratobasidiaceae</taxon>
        <taxon>Rhizoctonia</taxon>
    </lineage>
</organism>
<feature type="region of interest" description="Disordered" evidence="1">
    <location>
        <begin position="1"/>
        <end position="366"/>
    </location>
</feature>
<feature type="compositionally biased region" description="Low complexity" evidence="1">
    <location>
        <begin position="231"/>
        <end position="241"/>
    </location>
</feature>
<evidence type="ECO:0000256" key="1">
    <source>
        <dbReference type="SAM" id="MobiDB-lite"/>
    </source>
</evidence>
<dbReference type="AlphaFoldDB" id="A0A8H3HFB6"/>
<accession>A0A8H3HFB6</accession>
<feature type="compositionally biased region" description="Pro residues" evidence="1">
    <location>
        <begin position="160"/>
        <end position="170"/>
    </location>
</feature>
<evidence type="ECO:0000313" key="3">
    <source>
        <dbReference type="EMBL" id="CAE6510591.1"/>
    </source>
</evidence>
<feature type="compositionally biased region" description="Polar residues" evidence="1">
    <location>
        <begin position="59"/>
        <end position="79"/>
    </location>
</feature>
<comment type="caution">
    <text evidence="3">The sequence shown here is derived from an EMBL/GenBank/DDBJ whole genome shotgun (WGS) entry which is preliminary data.</text>
</comment>
<proteinExistence type="predicted"/>
<evidence type="ECO:0000259" key="2">
    <source>
        <dbReference type="Pfam" id="PF08509"/>
    </source>
</evidence>
<protein>
    <recommendedName>
        <fullName evidence="2">Adenylate cyclase G-alpha binding domain-containing protein</fullName>
    </recommendedName>
</protein>
<dbReference type="GO" id="GO:0006171">
    <property type="term" value="P:cAMP biosynthetic process"/>
    <property type="evidence" value="ECO:0007669"/>
    <property type="project" value="InterPro"/>
</dbReference>
<name>A0A8H3HFB6_9AGAM</name>
<feature type="compositionally biased region" description="Basic residues" evidence="1">
    <location>
        <begin position="120"/>
        <end position="134"/>
    </location>
</feature>
<feature type="domain" description="Adenylate cyclase G-alpha binding" evidence="2">
    <location>
        <begin position="196"/>
        <end position="215"/>
    </location>
</feature>
<dbReference type="InterPro" id="IPR013716">
    <property type="entry name" value="Adenylate_cyclase_G-a-bd"/>
</dbReference>
<dbReference type="GO" id="GO:0004016">
    <property type="term" value="F:adenylate cyclase activity"/>
    <property type="evidence" value="ECO:0007669"/>
    <property type="project" value="InterPro"/>
</dbReference>
<dbReference type="Proteomes" id="UP000663861">
    <property type="component" value="Unassembled WGS sequence"/>
</dbReference>
<dbReference type="Pfam" id="PF08509">
    <property type="entry name" value="Ad_cyc_g-alpha"/>
    <property type="match status" value="1"/>
</dbReference>
<reference evidence="3" key="1">
    <citation type="submission" date="2021-01" db="EMBL/GenBank/DDBJ databases">
        <authorList>
            <person name="Kaushik A."/>
        </authorList>
    </citation>
    <scope>NUCLEOTIDE SEQUENCE</scope>
    <source>
        <strain evidence="3">AG4-RS23</strain>
    </source>
</reference>
<gene>
    <name evidence="3" type="ORF">RDB_LOCUS137230</name>
</gene>
<evidence type="ECO:0000313" key="4">
    <source>
        <dbReference type="Proteomes" id="UP000663861"/>
    </source>
</evidence>
<dbReference type="EMBL" id="CAJMWY010003885">
    <property type="protein sequence ID" value="CAE6510591.1"/>
    <property type="molecule type" value="Genomic_DNA"/>
</dbReference>
<dbReference type="GO" id="GO:0000287">
    <property type="term" value="F:magnesium ion binding"/>
    <property type="evidence" value="ECO:0007669"/>
    <property type="project" value="InterPro"/>
</dbReference>